<name>A0A6J5H2P9_9BURK</name>
<dbReference type="PANTHER" id="PTHR11091">
    <property type="entry name" value="OXIDOREDUCTASE-RELATED"/>
    <property type="match status" value="1"/>
</dbReference>
<proteinExistence type="inferred from homology"/>
<evidence type="ECO:0000313" key="3">
    <source>
        <dbReference type="EMBL" id="CAB3809731.1"/>
    </source>
</evidence>
<dbReference type="EMBL" id="CADIKI010000030">
    <property type="protein sequence ID" value="CAB3809731.1"/>
    <property type="molecule type" value="Genomic_DNA"/>
</dbReference>
<dbReference type="Proteomes" id="UP000494252">
    <property type="component" value="Unassembled WGS sequence"/>
</dbReference>
<gene>
    <name evidence="3" type="primary">ldh</name>
    <name evidence="3" type="ORF">LMG27177_06891</name>
</gene>
<dbReference type="Gene3D" id="3.30.1370.60">
    <property type="entry name" value="Hypothetical oxidoreductase yiak, domain 2"/>
    <property type="match status" value="1"/>
</dbReference>
<dbReference type="InterPro" id="IPR043144">
    <property type="entry name" value="Mal/L-sulf/L-lact_DH-like_ah"/>
</dbReference>
<dbReference type="GO" id="GO:0004459">
    <property type="term" value="F:L-lactate dehydrogenase (NAD+) activity"/>
    <property type="evidence" value="ECO:0007669"/>
    <property type="project" value="UniProtKB-EC"/>
</dbReference>
<evidence type="ECO:0000256" key="2">
    <source>
        <dbReference type="ARBA" id="ARBA00023002"/>
    </source>
</evidence>
<sequence length="345" mass="35807">MQEGFTVQEITDLAVEILKKAGLEQEVATVVGERLVEADLYGHNTHGLALLGKYVDEIDGGRMTTRGSPEAIADAGAMLLWDAKRLPGVWTTHLAVSMACEKAAQFGCGVVAVRNSHHIASLATYLEQPARDGKLVMVLSSDPATGHVAPFGGTSPVLTPNPIAAGIPASADPILIDISTSITTAAQVQLAVAKGGHLPGMWGVDVQGHATDDPTAVRDGGALLPLGGLDHGHKGYGLSILVEALTQGLSGFGRADCPKGWGASVTALAFDPARLGGSESFLRQSDWLVNACRSASVATGKPAVRMPGEAALARKKAAQVALRLDREIISTLQALAARFGLHLQN</sequence>
<evidence type="ECO:0000256" key="1">
    <source>
        <dbReference type="ARBA" id="ARBA00006056"/>
    </source>
</evidence>
<organism evidence="3 4">
    <name type="scientific">Paraburkholderia fynbosensis</name>
    <dbReference type="NCBI Taxonomy" id="1200993"/>
    <lineage>
        <taxon>Bacteria</taxon>
        <taxon>Pseudomonadati</taxon>
        <taxon>Pseudomonadota</taxon>
        <taxon>Betaproteobacteria</taxon>
        <taxon>Burkholderiales</taxon>
        <taxon>Burkholderiaceae</taxon>
        <taxon>Paraburkholderia</taxon>
    </lineage>
</organism>
<accession>A0A6J5H2P9</accession>
<dbReference type="AlphaFoldDB" id="A0A6J5H2P9"/>
<protein>
    <submittedName>
        <fullName evidence="3">L-lactate dehydrogenase</fullName>
        <ecNumber evidence="3">1.1.1.27</ecNumber>
    </submittedName>
</protein>
<dbReference type="PANTHER" id="PTHR11091:SF0">
    <property type="entry name" value="MALATE DEHYDROGENASE"/>
    <property type="match status" value="1"/>
</dbReference>
<dbReference type="EC" id="1.1.1.27" evidence="3"/>
<dbReference type="InterPro" id="IPR043143">
    <property type="entry name" value="Mal/L-sulf/L-lact_DH-like_NADP"/>
</dbReference>
<dbReference type="Pfam" id="PF02615">
    <property type="entry name" value="Ldh_2"/>
    <property type="match status" value="1"/>
</dbReference>
<keyword evidence="2 3" id="KW-0560">Oxidoreductase</keyword>
<dbReference type="InterPro" id="IPR036111">
    <property type="entry name" value="Mal/L-sulfo/L-lacto_DH-like_sf"/>
</dbReference>
<reference evidence="3 4" key="1">
    <citation type="submission" date="2020-04" db="EMBL/GenBank/DDBJ databases">
        <authorList>
            <person name="De Canck E."/>
        </authorList>
    </citation>
    <scope>NUCLEOTIDE SEQUENCE [LARGE SCALE GENOMIC DNA]</scope>
    <source>
        <strain evidence="3 4">LMG 27177</strain>
    </source>
</reference>
<evidence type="ECO:0000313" key="4">
    <source>
        <dbReference type="Proteomes" id="UP000494252"/>
    </source>
</evidence>
<comment type="similarity">
    <text evidence="1">Belongs to the LDH2/MDH2 oxidoreductase family.</text>
</comment>
<dbReference type="Gene3D" id="1.10.1530.10">
    <property type="match status" value="1"/>
</dbReference>
<dbReference type="InterPro" id="IPR003767">
    <property type="entry name" value="Malate/L-lactate_DH-like"/>
</dbReference>
<keyword evidence="4" id="KW-1185">Reference proteome</keyword>
<dbReference type="SUPFAM" id="SSF89733">
    <property type="entry name" value="L-sulfolactate dehydrogenase-like"/>
    <property type="match status" value="1"/>
</dbReference>